<name>A0ABQ1ZW92_9BACL</name>
<evidence type="ECO:0000256" key="2">
    <source>
        <dbReference type="ARBA" id="ARBA00022617"/>
    </source>
</evidence>
<dbReference type="RefSeq" id="WP_172243772.1">
    <property type="nucleotide sequence ID" value="NZ_BMDD01000003.1"/>
</dbReference>
<feature type="transmembrane region" description="Helical" evidence="8">
    <location>
        <begin position="12"/>
        <end position="32"/>
    </location>
</feature>
<feature type="transmembrane region" description="Helical" evidence="8">
    <location>
        <begin position="182"/>
        <end position="202"/>
    </location>
</feature>
<keyword evidence="5 8" id="KW-1133">Transmembrane helix</keyword>
<proteinExistence type="predicted"/>
<keyword evidence="2" id="KW-0349">Heme</keyword>
<comment type="caution">
    <text evidence="9">The sequence shown here is derived from an EMBL/GenBank/DDBJ whole genome shotgun (WGS) entry which is preliminary data.</text>
</comment>
<dbReference type="Proteomes" id="UP000605427">
    <property type="component" value="Unassembled WGS sequence"/>
</dbReference>
<feature type="transmembrane region" description="Helical" evidence="8">
    <location>
        <begin position="52"/>
        <end position="74"/>
    </location>
</feature>
<evidence type="ECO:0000256" key="1">
    <source>
        <dbReference type="ARBA" id="ARBA00004370"/>
    </source>
</evidence>
<organism evidence="9 10">
    <name type="scientific">Saccharibacillus endophyticus</name>
    <dbReference type="NCBI Taxonomy" id="2060666"/>
    <lineage>
        <taxon>Bacteria</taxon>
        <taxon>Bacillati</taxon>
        <taxon>Bacillota</taxon>
        <taxon>Bacilli</taxon>
        <taxon>Bacillales</taxon>
        <taxon>Paenibacillaceae</taxon>
        <taxon>Saccharibacillus</taxon>
    </lineage>
</organism>
<evidence type="ECO:0000256" key="3">
    <source>
        <dbReference type="ARBA" id="ARBA00022692"/>
    </source>
</evidence>
<dbReference type="Gene3D" id="1.20.1300.10">
    <property type="entry name" value="Fumarate reductase/succinate dehydrogenase, transmembrane subunit"/>
    <property type="match status" value="1"/>
</dbReference>
<keyword evidence="7 8" id="KW-0472">Membrane</keyword>
<dbReference type="PIRSF" id="PIRSF000170">
    <property type="entry name" value="Succ_dh_cyt_b558"/>
    <property type="match status" value="1"/>
</dbReference>
<evidence type="ECO:0000313" key="9">
    <source>
        <dbReference type="EMBL" id="GGH78861.1"/>
    </source>
</evidence>
<dbReference type="InterPro" id="IPR034804">
    <property type="entry name" value="SQR/QFR_C/D"/>
</dbReference>
<evidence type="ECO:0000256" key="7">
    <source>
        <dbReference type="ARBA" id="ARBA00023136"/>
    </source>
</evidence>
<dbReference type="SUPFAM" id="SSF81343">
    <property type="entry name" value="Fumarate reductase respiratory complex transmembrane subunits"/>
    <property type="match status" value="1"/>
</dbReference>
<protein>
    <submittedName>
        <fullName evidence="9">Succinate dehydrogenase cytochrome b558 subunit</fullName>
    </submittedName>
</protein>
<dbReference type="InterPro" id="IPR000701">
    <property type="entry name" value="SuccDH_FuR_B_TM-su"/>
</dbReference>
<reference evidence="10" key="1">
    <citation type="journal article" date="2019" name="Int. J. Syst. Evol. Microbiol.">
        <title>The Global Catalogue of Microorganisms (GCM) 10K type strain sequencing project: providing services to taxonomists for standard genome sequencing and annotation.</title>
        <authorList>
            <consortium name="The Broad Institute Genomics Platform"/>
            <consortium name="The Broad Institute Genome Sequencing Center for Infectious Disease"/>
            <person name="Wu L."/>
            <person name="Ma J."/>
        </authorList>
    </citation>
    <scope>NUCLEOTIDE SEQUENCE [LARGE SCALE GENOMIC DNA]</scope>
    <source>
        <strain evidence="10">CCM 8702</strain>
    </source>
</reference>
<keyword evidence="4" id="KW-0479">Metal-binding</keyword>
<dbReference type="EMBL" id="BMDD01000003">
    <property type="protein sequence ID" value="GGH78861.1"/>
    <property type="molecule type" value="Genomic_DNA"/>
</dbReference>
<evidence type="ECO:0000256" key="5">
    <source>
        <dbReference type="ARBA" id="ARBA00022989"/>
    </source>
</evidence>
<comment type="subcellular location">
    <subcellularLocation>
        <location evidence="1">Membrane</location>
    </subcellularLocation>
</comment>
<gene>
    <name evidence="9" type="primary">sdhC</name>
    <name evidence="9" type="ORF">GCM10007362_24780</name>
</gene>
<evidence type="ECO:0000256" key="6">
    <source>
        <dbReference type="ARBA" id="ARBA00023004"/>
    </source>
</evidence>
<evidence type="ECO:0000256" key="8">
    <source>
        <dbReference type="SAM" id="Phobius"/>
    </source>
</evidence>
<accession>A0ABQ1ZW92</accession>
<evidence type="ECO:0000256" key="4">
    <source>
        <dbReference type="ARBA" id="ARBA00022723"/>
    </source>
</evidence>
<keyword evidence="6" id="KW-0408">Iron</keyword>
<evidence type="ECO:0000313" key="10">
    <source>
        <dbReference type="Proteomes" id="UP000605427"/>
    </source>
</evidence>
<keyword evidence="3 8" id="KW-0812">Transmembrane</keyword>
<dbReference type="NCBIfam" id="TIGR02046">
    <property type="entry name" value="sdhC_b558_fam"/>
    <property type="match status" value="1"/>
</dbReference>
<dbReference type="InterPro" id="IPR011138">
    <property type="entry name" value="Cytochrome_b-558"/>
</dbReference>
<dbReference type="Pfam" id="PF01127">
    <property type="entry name" value="Sdh_cyt"/>
    <property type="match status" value="1"/>
</dbReference>
<feature type="transmembrane region" description="Helical" evidence="8">
    <location>
        <begin position="95"/>
        <end position="113"/>
    </location>
</feature>
<dbReference type="InterPro" id="IPR016002">
    <property type="entry name" value="Succ_DH_cyt_b558_Firmicute"/>
</dbReference>
<dbReference type="CDD" id="cd03497">
    <property type="entry name" value="SQR_TypeB_1_TM"/>
    <property type="match status" value="1"/>
</dbReference>
<sequence>MKGYYARKVHSLLGLVPLSLFLIEHAITNYAAFDGGQEGFRDAVRTLNDLPLVFFLELFAIWLPLLFHGVYGLYIAYQAQPNLGHFKTERNWRFVLQRVSGVIAFVFIIWHVYTTRFQITLGNTTHDELGGFMHNIVTQPGFFIFFLVGVIATTFHFANGVWAFLVSWGITVGPRAQRISSYACMGLFLIVTTLFMLSLFAFRGEEFADTASVITTTLQTLIG</sequence>
<keyword evidence="10" id="KW-1185">Reference proteome</keyword>
<feature type="transmembrane region" description="Helical" evidence="8">
    <location>
        <begin position="142"/>
        <end position="170"/>
    </location>
</feature>